<dbReference type="GO" id="GO:0003978">
    <property type="term" value="F:UDP-glucose 4-epimerase activity"/>
    <property type="evidence" value="ECO:0007669"/>
    <property type="project" value="TreeGrafter"/>
</dbReference>
<dbReference type="GO" id="GO:0005829">
    <property type="term" value="C:cytosol"/>
    <property type="evidence" value="ECO:0007669"/>
    <property type="project" value="TreeGrafter"/>
</dbReference>
<evidence type="ECO:0000259" key="2">
    <source>
        <dbReference type="Pfam" id="PF01370"/>
    </source>
</evidence>
<dbReference type="Proteomes" id="UP000011087">
    <property type="component" value="Unassembled WGS sequence"/>
</dbReference>
<gene>
    <name evidence="3" type="ORF">GUITHDRAFT_96197</name>
</gene>
<dbReference type="OrthoDB" id="419598at2759"/>
<protein>
    <recommendedName>
        <fullName evidence="2">NAD-dependent epimerase/dehydratase domain-containing protein</fullName>
    </recommendedName>
</protein>
<dbReference type="eggNOG" id="ENOG502QPZ0">
    <property type="taxonomic scope" value="Eukaryota"/>
</dbReference>
<organism evidence="3">
    <name type="scientific">Guillardia theta (strain CCMP2712)</name>
    <name type="common">Cryptophyte</name>
    <dbReference type="NCBI Taxonomy" id="905079"/>
    <lineage>
        <taxon>Eukaryota</taxon>
        <taxon>Cryptophyceae</taxon>
        <taxon>Pyrenomonadales</taxon>
        <taxon>Geminigeraceae</taxon>
        <taxon>Guillardia</taxon>
    </lineage>
</organism>
<reference evidence="4" key="3">
    <citation type="submission" date="2016-03" db="UniProtKB">
        <authorList>
            <consortium name="EnsemblProtists"/>
        </authorList>
    </citation>
    <scope>IDENTIFICATION</scope>
</reference>
<dbReference type="KEGG" id="gtt:GUITHDRAFT_96197"/>
<reference evidence="5" key="2">
    <citation type="submission" date="2012-11" db="EMBL/GenBank/DDBJ databases">
        <authorList>
            <person name="Kuo A."/>
            <person name="Curtis B.A."/>
            <person name="Tanifuji G."/>
            <person name="Burki F."/>
            <person name="Gruber A."/>
            <person name="Irimia M."/>
            <person name="Maruyama S."/>
            <person name="Arias M.C."/>
            <person name="Ball S.G."/>
            <person name="Gile G.H."/>
            <person name="Hirakawa Y."/>
            <person name="Hopkins J.F."/>
            <person name="Rensing S.A."/>
            <person name="Schmutz J."/>
            <person name="Symeonidi A."/>
            <person name="Elias M."/>
            <person name="Eveleigh R.J."/>
            <person name="Herman E.K."/>
            <person name="Klute M.J."/>
            <person name="Nakayama T."/>
            <person name="Obornik M."/>
            <person name="Reyes-Prieto A."/>
            <person name="Armbrust E.V."/>
            <person name="Aves S.J."/>
            <person name="Beiko R.G."/>
            <person name="Coutinho P."/>
            <person name="Dacks J.B."/>
            <person name="Durnford D.G."/>
            <person name="Fast N.M."/>
            <person name="Green B.R."/>
            <person name="Grisdale C."/>
            <person name="Hempe F."/>
            <person name="Henrissat B."/>
            <person name="Hoppner M.P."/>
            <person name="Ishida K.-I."/>
            <person name="Kim E."/>
            <person name="Koreny L."/>
            <person name="Kroth P.G."/>
            <person name="Liu Y."/>
            <person name="Malik S.-B."/>
            <person name="Maier U.G."/>
            <person name="McRose D."/>
            <person name="Mock T."/>
            <person name="Neilson J.A."/>
            <person name="Onodera N.T."/>
            <person name="Poole A.M."/>
            <person name="Pritham E.J."/>
            <person name="Richards T.A."/>
            <person name="Rocap G."/>
            <person name="Roy S.W."/>
            <person name="Sarai C."/>
            <person name="Schaack S."/>
            <person name="Shirato S."/>
            <person name="Slamovits C.H."/>
            <person name="Spencer D.F."/>
            <person name="Suzuki S."/>
            <person name="Worden A.Z."/>
            <person name="Zauner S."/>
            <person name="Barry K."/>
            <person name="Bell C."/>
            <person name="Bharti A.K."/>
            <person name="Crow J.A."/>
            <person name="Grimwood J."/>
            <person name="Kramer R."/>
            <person name="Lindquist E."/>
            <person name="Lucas S."/>
            <person name="Salamov A."/>
            <person name="McFadden G.I."/>
            <person name="Lane C.E."/>
            <person name="Keeling P.J."/>
            <person name="Gray M.W."/>
            <person name="Grigoriev I.V."/>
            <person name="Archibald J.M."/>
        </authorList>
    </citation>
    <scope>NUCLEOTIDE SEQUENCE</scope>
    <source>
        <strain evidence="5">CCMP2712</strain>
    </source>
</reference>
<dbReference type="Pfam" id="PF01370">
    <property type="entry name" value="Epimerase"/>
    <property type="match status" value="1"/>
</dbReference>
<dbReference type="EnsemblProtists" id="EKX40780">
    <property type="protein sequence ID" value="EKX40780"/>
    <property type="gene ID" value="GUITHDRAFT_96197"/>
</dbReference>
<proteinExistence type="predicted"/>
<reference evidence="3 5" key="1">
    <citation type="journal article" date="2012" name="Nature">
        <title>Algal genomes reveal evolutionary mosaicism and the fate of nucleomorphs.</title>
        <authorList>
            <consortium name="DOE Joint Genome Institute"/>
            <person name="Curtis B.A."/>
            <person name="Tanifuji G."/>
            <person name="Burki F."/>
            <person name="Gruber A."/>
            <person name="Irimia M."/>
            <person name="Maruyama S."/>
            <person name="Arias M.C."/>
            <person name="Ball S.G."/>
            <person name="Gile G.H."/>
            <person name="Hirakawa Y."/>
            <person name="Hopkins J.F."/>
            <person name="Kuo A."/>
            <person name="Rensing S.A."/>
            <person name="Schmutz J."/>
            <person name="Symeonidi A."/>
            <person name="Elias M."/>
            <person name="Eveleigh R.J."/>
            <person name="Herman E.K."/>
            <person name="Klute M.J."/>
            <person name="Nakayama T."/>
            <person name="Obornik M."/>
            <person name="Reyes-Prieto A."/>
            <person name="Armbrust E.V."/>
            <person name="Aves S.J."/>
            <person name="Beiko R.G."/>
            <person name="Coutinho P."/>
            <person name="Dacks J.B."/>
            <person name="Durnford D.G."/>
            <person name="Fast N.M."/>
            <person name="Green B.R."/>
            <person name="Grisdale C.J."/>
            <person name="Hempel F."/>
            <person name="Henrissat B."/>
            <person name="Hoppner M.P."/>
            <person name="Ishida K."/>
            <person name="Kim E."/>
            <person name="Koreny L."/>
            <person name="Kroth P.G."/>
            <person name="Liu Y."/>
            <person name="Malik S.B."/>
            <person name="Maier U.G."/>
            <person name="McRose D."/>
            <person name="Mock T."/>
            <person name="Neilson J.A."/>
            <person name="Onodera N.T."/>
            <person name="Poole A.M."/>
            <person name="Pritham E.J."/>
            <person name="Richards T.A."/>
            <person name="Rocap G."/>
            <person name="Roy S.W."/>
            <person name="Sarai C."/>
            <person name="Schaack S."/>
            <person name="Shirato S."/>
            <person name="Slamovits C.H."/>
            <person name="Spencer D.F."/>
            <person name="Suzuki S."/>
            <person name="Worden A.Z."/>
            <person name="Zauner S."/>
            <person name="Barry K."/>
            <person name="Bell C."/>
            <person name="Bharti A.K."/>
            <person name="Crow J.A."/>
            <person name="Grimwood J."/>
            <person name="Kramer R."/>
            <person name="Lindquist E."/>
            <person name="Lucas S."/>
            <person name="Salamov A."/>
            <person name="McFadden G.I."/>
            <person name="Lane C.E."/>
            <person name="Keeling P.J."/>
            <person name="Gray M.W."/>
            <person name="Grigoriev I.V."/>
            <person name="Archibald J.M."/>
        </authorList>
    </citation>
    <scope>NUCLEOTIDE SEQUENCE</scope>
    <source>
        <strain evidence="3 5">CCMP2712</strain>
    </source>
</reference>
<name>L1IYA2_GUITC</name>
<sequence>MSKESVLIIGGTRFSGAYLWKELVDRGHQVTLYNRGKTSPKPLPGESESDYKRRLETTKYLMGDRKDPEQIKNLVDPSLYTYVYDMNGREASDTAPLADLFTTSRSELKSFIYMSSAGVYKKSSEMPHMEHDAVDPKSRHKGKLETEAYLRSLGGNFNWCSIRPTYICGPQNYNVVEQYFLERADAKRGFIVPGHGEHLTGFGHVKDLAVAMANVIGREKKTNGQVYNIQNTNAITFDGACRVAAEVVGTNPDDVEIVHYNPKEFKFPEGKKAFPMRPQHFFTNVDKARRDLEWEPMFNSCREIFQDSYTNDFLLKKAAGKLDNDFTCDEIVFSQRKPVTI</sequence>
<dbReference type="OMA" id="HFVYMSS"/>
<dbReference type="AlphaFoldDB" id="L1IYA2"/>
<accession>L1IYA2</accession>
<evidence type="ECO:0000313" key="5">
    <source>
        <dbReference type="Proteomes" id="UP000011087"/>
    </source>
</evidence>
<dbReference type="PaxDb" id="55529-EKX40780"/>
<dbReference type="STRING" id="905079.L1IYA2"/>
<dbReference type="PANTHER" id="PTHR43725:SF8">
    <property type="entry name" value="CHLOROPLAST STEM-LOOP BINDING PROTEIN OF 41 KDA B, CHLOROPLASTIC"/>
    <property type="match status" value="1"/>
</dbReference>
<dbReference type="SUPFAM" id="SSF51735">
    <property type="entry name" value="NAD(P)-binding Rossmann-fold domains"/>
    <property type="match status" value="1"/>
</dbReference>
<dbReference type="InterPro" id="IPR036291">
    <property type="entry name" value="NAD(P)-bd_dom_sf"/>
</dbReference>
<evidence type="ECO:0000313" key="3">
    <source>
        <dbReference type="EMBL" id="EKX40780.1"/>
    </source>
</evidence>
<feature type="region of interest" description="Disordered" evidence="1">
    <location>
        <begin position="33"/>
        <end position="52"/>
    </location>
</feature>
<dbReference type="InterPro" id="IPR001509">
    <property type="entry name" value="Epimerase_deHydtase"/>
</dbReference>
<dbReference type="GO" id="GO:0005996">
    <property type="term" value="P:monosaccharide metabolic process"/>
    <property type="evidence" value="ECO:0007669"/>
    <property type="project" value="TreeGrafter"/>
</dbReference>
<dbReference type="Gene3D" id="3.40.50.720">
    <property type="entry name" value="NAD(P)-binding Rossmann-like Domain"/>
    <property type="match status" value="1"/>
</dbReference>
<feature type="domain" description="NAD-dependent epimerase/dehydratase" evidence="2">
    <location>
        <begin position="6"/>
        <end position="229"/>
    </location>
</feature>
<keyword evidence="5" id="KW-1185">Reference proteome</keyword>
<evidence type="ECO:0000256" key="1">
    <source>
        <dbReference type="SAM" id="MobiDB-lite"/>
    </source>
</evidence>
<dbReference type="HOGENOM" id="CLU_050934_0_1_1"/>
<dbReference type="PANTHER" id="PTHR43725">
    <property type="entry name" value="UDP-GLUCOSE 4-EPIMERASE"/>
    <property type="match status" value="1"/>
</dbReference>
<dbReference type="RefSeq" id="XP_005827760.1">
    <property type="nucleotide sequence ID" value="XM_005827703.1"/>
</dbReference>
<dbReference type="EMBL" id="JH993028">
    <property type="protein sequence ID" value="EKX40780.1"/>
    <property type="molecule type" value="Genomic_DNA"/>
</dbReference>
<evidence type="ECO:0000313" key="4">
    <source>
        <dbReference type="EnsemblProtists" id="EKX40780"/>
    </source>
</evidence>
<dbReference type="GeneID" id="17297518"/>